<dbReference type="AlphaFoldDB" id="A0A7J9IAD2"/>
<comment type="caution">
    <text evidence="1">The sequence shown here is derived from an EMBL/GenBank/DDBJ whole genome shotgun (WGS) entry which is preliminary data.</text>
</comment>
<dbReference type="Proteomes" id="UP000593560">
    <property type="component" value="Unassembled WGS sequence"/>
</dbReference>
<gene>
    <name evidence="1" type="ORF">Gohar_021937</name>
</gene>
<sequence>MAKVGTGGVIRGPSEGWLVVFKMSTGIGLKLSGSRSSKVRLELRVRTDNSPLYVLGLLEEEVRPSLMEMDRRR</sequence>
<name>A0A7J9IAD2_9ROSI</name>
<evidence type="ECO:0000313" key="1">
    <source>
        <dbReference type="EMBL" id="MBA0819047.1"/>
    </source>
</evidence>
<keyword evidence="2" id="KW-1185">Reference proteome</keyword>
<reference evidence="1 2" key="1">
    <citation type="journal article" date="2019" name="Genome Biol. Evol.">
        <title>Insights into the evolution of the New World diploid cottons (Gossypium, subgenus Houzingenia) based on genome sequencing.</title>
        <authorList>
            <person name="Grover C.E."/>
            <person name="Arick M.A. 2nd"/>
            <person name="Thrash A."/>
            <person name="Conover J.L."/>
            <person name="Sanders W.S."/>
            <person name="Peterson D.G."/>
            <person name="Frelichowski J.E."/>
            <person name="Scheffler J.A."/>
            <person name="Scheffler B.E."/>
            <person name="Wendel J.F."/>
        </authorList>
    </citation>
    <scope>NUCLEOTIDE SEQUENCE [LARGE SCALE GENOMIC DNA]</scope>
    <source>
        <strain evidence="1">0</strain>
        <tissue evidence="1">Leaf</tissue>
    </source>
</reference>
<organism evidence="1 2">
    <name type="scientific">Gossypium harknessii</name>
    <dbReference type="NCBI Taxonomy" id="34285"/>
    <lineage>
        <taxon>Eukaryota</taxon>
        <taxon>Viridiplantae</taxon>
        <taxon>Streptophyta</taxon>
        <taxon>Embryophyta</taxon>
        <taxon>Tracheophyta</taxon>
        <taxon>Spermatophyta</taxon>
        <taxon>Magnoliopsida</taxon>
        <taxon>eudicotyledons</taxon>
        <taxon>Gunneridae</taxon>
        <taxon>Pentapetalae</taxon>
        <taxon>rosids</taxon>
        <taxon>malvids</taxon>
        <taxon>Malvales</taxon>
        <taxon>Malvaceae</taxon>
        <taxon>Malvoideae</taxon>
        <taxon>Gossypium</taxon>
    </lineage>
</organism>
<feature type="non-terminal residue" evidence="1">
    <location>
        <position position="73"/>
    </location>
</feature>
<accession>A0A7J9IAD2</accession>
<protein>
    <submittedName>
        <fullName evidence="1">Uncharacterized protein</fullName>
    </submittedName>
</protein>
<dbReference type="EMBL" id="JABFAD010327548">
    <property type="protein sequence ID" value="MBA0819047.1"/>
    <property type="molecule type" value="Genomic_DNA"/>
</dbReference>
<proteinExistence type="predicted"/>
<evidence type="ECO:0000313" key="2">
    <source>
        <dbReference type="Proteomes" id="UP000593560"/>
    </source>
</evidence>